<dbReference type="AlphaFoldDB" id="A0A067M8N3"/>
<accession>A0A067M8N3</accession>
<dbReference type="Proteomes" id="UP000027195">
    <property type="component" value="Unassembled WGS sequence"/>
</dbReference>
<reference evidence="4" key="1">
    <citation type="journal article" date="2014" name="Proc. Natl. Acad. Sci. U.S.A.">
        <title>Extensive sampling of basidiomycete genomes demonstrates inadequacy of the white-rot/brown-rot paradigm for wood decay fungi.</title>
        <authorList>
            <person name="Riley R."/>
            <person name="Salamov A.A."/>
            <person name="Brown D.W."/>
            <person name="Nagy L.G."/>
            <person name="Floudas D."/>
            <person name="Held B.W."/>
            <person name="Levasseur A."/>
            <person name="Lombard V."/>
            <person name="Morin E."/>
            <person name="Otillar R."/>
            <person name="Lindquist E.A."/>
            <person name="Sun H."/>
            <person name="LaButti K.M."/>
            <person name="Schmutz J."/>
            <person name="Jabbour D."/>
            <person name="Luo H."/>
            <person name="Baker S.E."/>
            <person name="Pisabarro A.G."/>
            <person name="Walton J.D."/>
            <person name="Blanchette R.A."/>
            <person name="Henrissat B."/>
            <person name="Martin F."/>
            <person name="Cullen D."/>
            <person name="Hibbett D.S."/>
            <person name="Grigoriev I.V."/>
        </authorList>
    </citation>
    <scope>NUCLEOTIDE SEQUENCE [LARGE SCALE GENOMIC DNA]</scope>
    <source>
        <strain evidence="4">FD-172 SS1</strain>
    </source>
</reference>
<evidence type="ECO:0000256" key="1">
    <source>
        <dbReference type="SAM" id="MobiDB-lite"/>
    </source>
</evidence>
<feature type="signal peptide" evidence="2">
    <location>
        <begin position="1"/>
        <end position="19"/>
    </location>
</feature>
<feature type="chain" id="PRO_5001644479" evidence="2">
    <location>
        <begin position="20"/>
        <end position="130"/>
    </location>
</feature>
<dbReference type="EMBL" id="KL198054">
    <property type="protein sequence ID" value="KDQ11904.1"/>
    <property type="molecule type" value="Genomic_DNA"/>
</dbReference>
<feature type="region of interest" description="Disordered" evidence="1">
    <location>
        <begin position="107"/>
        <end position="130"/>
    </location>
</feature>
<sequence>MHKRPGGAFGVRDITVCLAVSLRALGTGTLQSQYGGQDRGEWDVTVVERLRGPRPRLGADAWHGRMGLSMEACARVLYHMSQFSPTASPPQSPPLACAPLHLRLLPRSTREESRPGELLDEVNRKFSSIQ</sequence>
<dbReference type="HOGENOM" id="CLU_1937808_0_0_1"/>
<keyword evidence="2" id="KW-0732">Signal</keyword>
<proteinExistence type="predicted"/>
<organism evidence="3 4">
    <name type="scientific">Botryobasidium botryosum (strain FD-172 SS1)</name>
    <dbReference type="NCBI Taxonomy" id="930990"/>
    <lineage>
        <taxon>Eukaryota</taxon>
        <taxon>Fungi</taxon>
        <taxon>Dikarya</taxon>
        <taxon>Basidiomycota</taxon>
        <taxon>Agaricomycotina</taxon>
        <taxon>Agaricomycetes</taxon>
        <taxon>Cantharellales</taxon>
        <taxon>Botryobasidiaceae</taxon>
        <taxon>Botryobasidium</taxon>
    </lineage>
</organism>
<gene>
    <name evidence="3" type="ORF">BOTBODRAFT_34980</name>
</gene>
<evidence type="ECO:0000313" key="3">
    <source>
        <dbReference type="EMBL" id="KDQ11904.1"/>
    </source>
</evidence>
<dbReference type="InParanoid" id="A0A067M8N3"/>
<keyword evidence="4" id="KW-1185">Reference proteome</keyword>
<protein>
    <submittedName>
        <fullName evidence="3">Uncharacterized protein</fullName>
    </submittedName>
</protein>
<feature type="compositionally biased region" description="Basic and acidic residues" evidence="1">
    <location>
        <begin position="108"/>
        <end position="124"/>
    </location>
</feature>
<name>A0A067M8N3_BOTB1</name>
<evidence type="ECO:0000313" key="4">
    <source>
        <dbReference type="Proteomes" id="UP000027195"/>
    </source>
</evidence>
<evidence type="ECO:0000256" key="2">
    <source>
        <dbReference type="SAM" id="SignalP"/>
    </source>
</evidence>